<evidence type="ECO:0000313" key="3">
    <source>
        <dbReference type="Proteomes" id="UP000292935"/>
    </source>
</evidence>
<dbReference type="RefSeq" id="WP_129230789.1">
    <property type="nucleotide sequence ID" value="NZ_SDPO01000001.1"/>
</dbReference>
<proteinExistence type="predicted"/>
<keyword evidence="1" id="KW-0732">Signal</keyword>
<protein>
    <submittedName>
        <fullName evidence="2">Cell wall-binding repeat-containing protein</fullName>
    </submittedName>
</protein>
<dbReference type="PANTHER" id="PTHR30032">
    <property type="entry name" value="N-ACETYLMURAMOYL-L-ALANINE AMIDASE-RELATED"/>
    <property type="match status" value="1"/>
</dbReference>
<keyword evidence="3" id="KW-1185">Reference proteome</keyword>
<dbReference type="AlphaFoldDB" id="A0A4Q2JY76"/>
<reference evidence="2 3" key="1">
    <citation type="submission" date="2019-01" db="EMBL/GenBank/DDBJ databases">
        <authorList>
            <person name="Li J."/>
        </authorList>
    </citation>
    <scope>NUCLEOTIDE SEQUENCE [LARGE SCALE GENOMIC DNA]</scope>
    <source>
        <strain evidence="2 3">CCUG 35506</strain>
    </source>
</reference>
<evidence type="ECO:0000256" key="1">
    <source>
        <dbReference type="SAM" id="SignalP"/>
    </source>
</evidence>
<organism evidence="2 3">
    <name type="scientific">Agromyces fucosus</name>
    <dbReference type="NCBI Taxonomy" id="41985"/>
    <lineage>
        <taxon>Bacteria</taxon>
        <taxon>Bacillati</taxon>
        <taxon>Actinomycetota</taxon>
        <taxon>Actinomycetes</taxon>
        <taxon>Micrococcales</taxon>
        <taxon>Microbacteriaceae</taxon>
        <taxon>Agromyces</taxon>
    </lineage>
</organism>
<feature type="signal peptide" evidence="1">
    <location>
        <begin position="1"/>
        <end position="37"/>
    </location>
</feature>
<evidence type="ECO:0000313" key="2">
    <source>
        <dbReference type="EMBL" id="RXZ51208.1"/>
    </source>
</evidence>
<accession>A0A4Q2JY76</accession>
<dbReference type="OrthoDB" id="5116373at2"/>
<sequence>MPQWHPLRGRMLTRTVVAALVAAVVVPLAHAPVAAVAAVDDLTISGSLVAEASATHILRYYDFGVRLSSAEDESIAYKQFRGPDFSITAPEPGVYTLFISPVPTPDPSPWAGSWFGDTPFRWHASEITVSGTSPVTGLTVKIAEGGAISGAIQYPQVGLVYGLTAQAYLLDPATGRYEYIAGDSRDFAGPYSIHSLPAGSYAVRFGHSGGNSNDQTRMFPSEFYTGARYLDEAQPVELTAGGAVAGIDGELDYFSFDVKRTAGENRYATAVGISSGAFDRGVPAVYLASGAAWADALSAAPAAAHRGGPLLLTAPDHVPDVVLAELSRLQPDEIIVAGGPAVVSQTMIDTLSGRGYDVRRVAGTDRYDTSLKLAVDAFDGGPDEVSAWLATGHGFADALSAASDASRVDIPLILVDGAAGGVGESTRDTFDQLGIDHFEVAGGSAAITPAVFDALQSIPGRTASRYAGADRYETSRLIASNFISRAPSAYTGRAFLASGEGFADALAAAPIAGISGSPLFLTPGYCVPRATLDAMVELDAFLVELVGGPAVLGAGVEELAWC</sequence>
<feature type="chain" id="PRO_5020501254" evidence="1">
    <location>
        <begin position="38"/>
        <end position="562"/>
    </location>
</feature>
<name>A0A4Q2JY76_9MICO</name>
<comment type="caution">
    <text evidence="2">The sequence shown here is derived from an EMBL/GenBank/DDBJ whole genome shotgun (WGS) entry which is preliminary data.</text>
</comment>
<dbReference type="Pfam" id="PF04122">
    <property type="entry name" value="CW_binding_2"/>
    <property type="match status" value="3"/>
</dbReference>
<dbReference type="Proteomes" id="UP000292935">
    <property type="component" value="Unassembled WGS sequence"/>
</dbReference>
<dbReference type="InterPro" id="IPR007253">
    <property type="entry name" value="Cell_wall-bd_2"/>
</dbReference>
<dbReference type="EMBL" id="SDPO01000001">
    <property type="protein sequence ID" value="RXZ51208.1"/>
    <property type="molecule type" value="Genomic_DNA"/>
</dbReference>
<dbReference type="InterPro" id="IPR051922">
    <property type="entry name" value="Bact_Sporulation_Assoc"/>
</dbReference>
<dbReference type="PANTHER" id="PTHR30032:SF8">
    <property type="entry name" value="GERMINATION-SPECIFIC N-ACETYLMURAMOYL-L-ALANINE AMIDASE"/>
    <property type="match status" value="1"/>
</dbReference>
<gene>
    <name evidence="2" type="ORF">ESP57_05410</name>
</gene>